<sequence>MLTEQQENRKKPVRLAFLHCSVFHKNQLGDEFGGEFGSGPGRREYRGHQPEDLAPHGDREAQPELRVLLLQSRPPDPHRTP</sequence>
<reference evidence="1" key="1">
    <citation type="submission" date="2023-05" db="EMBL/GenBank/DDBJ databases">
        <authorList>
            <consortium name="ELIXIR-Norway"/>
        </authorList>
    </citation>
    <scope>NUCLEOTIDE SEQUENCE</scope>
</reference>
<gene>
    <name evidence="1" type="ORF">MRATA1EN22A_LOCUS20037</name>
</gene>
<organism evidence="1 2">
    <name type="scientific">Rangifer tarandus platyrhynchus</name>
    <name type="common">Svalbard reindeer</name>
    <dbReference type="NCBI Taxonomy" id="3082113"/>
    <lineage>
        <taxon>Eukaryota</taxon>
        <taxon>Metazoa</taxon>
        <taxon>Chordata</taxon>
        <taxon>Craniata</taxon>
        <taxon>Vertebrata</taxon>
        <taxon>Euteleostomi</taxon>
        <taxon>Mammalia</taxon>
        <taxon>Eutheria</taxon>
        <taxon>Laurasiatheria</taxon>
        <taxon>Artiodactyla</taxon>
        <taxon>Ruminantia</taxon>
        <taxon>Pecora</taxon>
        <taxon>Cervidae</taxon>
        <taxon>Odocoileinae</taxon>
        <taxon>Rangifer</taxon>
    </lineage>
</organism>
<evidence type="ECO:0000313" key="2">
    <source>
        <dbReference type="Proteomes" id="UP001162501"/>
    </source>
</evidence>
<dbReference type="Proteomes" id="UP001162501">
    <property type="component" value="Chromosome 30"/>
</dbReference>
<protein>
    <submittedName>
        <fullName evidence="1">Uncharacterized protein</fullName>
    </submittedName>
</protein>
<evidence type="ECO:0000313" key="1">
    <source>
        <dbReference type="EMBL" id="CAN0461732.1"/>
    </source>
</evidence>
<name>A0AC59ZLH9_RANTA</name>
<accession>A0AC59ZLH9</accession>
<reference evidence="1" key="2">
    <citation type="submission" date="2025-03" db="EMBL/GenBank/DDBJ databases">
        <authorList>
            <consortium name="ELIXIR-Norway"/>
            <consortium name="Elixir Norway"/>
        </authorList>
    </citation>
    <scope>NUCLEOTIDE SEQUENCE</scope>
</reference>
<dbReference type="EMBL" id="OX596114">
    <property type="protein sequence ID" value="CAN0461732.1"/>
    <property type="molecule type" value="Genomic_DNA"/>
</dbReference>
<proteinExistence type="predicted"/>